<evidence type="ECO:0000256" key="5">
    <source>
        <dbReference type="RuleBase" id="RU365059"/>
    </source>
</evidence>
<dbReference type="InterPro" id="IPR027417">
    <property type="entry name" value="P-loop_NTPase"/>
</dbReference>
<organism evidence="6 7">
    <name type="scientific">Sphagnum jensenii</name>
    <dbReference type="NCBI Taxonomy" id="128206"/>
    <lineage>
        <taxon>Eukaryota</taxon>
        <taxon>Viridiplantae</taxon>
        <taxon>Streptophyta</taxon>
        <taxon>Embryophyta</taxon>
        <taxon>Bryophyta</taxon>
        <taxon>Sphagnophytina</taxon>
        <taxon>Sphagnopsida</taxon>
        <taxon>Sphagnales</taxon>
        <taxon>Sphagnaceae</taxon>
        <taxon>Sphagnum</taxon>
    </lineage>
</organism>
<reference evidence="6" key="1">
    <citation type="submission" date="2024-02" db="EMBL/GenBank/DDBJ databases">
        <authorList>
            <consortium name="ELIXIR-Norway"/>
            <consortium name="Elixir Norway"/>
        </authorList>
    </citation>
    <scope>NUCLEOTIDE SEQUENCE</scope>
</reference>
<comment type="subunit">
    <text evidence="5">Binds to RNA polymerase II.</text>
</comment>
<evidence type="ECO:0000256" key="4">
    <source>
        <dbReference type="ARBA" id="ARBA00023134"/>
    </source>
</evidence>
<keyword evidence="4 5" id="KW-0342">GTP-binding</keyword>
<dbReference type="Pfam" id="PF03029">
    <property type="entry name" value="ATP_bind_1"/>
    <property type="match status" value="1"/>
</dbReference>
<dbReference type="EC" id="3.6.5.-" evidence="5"/>
<comment type="function">
    <text evidence="5">Small GTPase required for proper nuclear import of RNA polymerase II (RNAPII). May act at an RNAP assembly step prior to nuclear import.</text>
</comment>
<keyword evidence="2 5" id="KW-0547">Nucleotide-binding</keyword>
<dbReference type="InterPro" id="IPR004130">
    <property type="entry name" value="Gpn"/>
</dbReference>
<evidence type="ECO:0000313" key="7">
    <source>
        <dbReference type="Proteomes" id="UP001497444"/>
    </source>
</evidence>
<evidence type="ECO:0000256" key="1">
    <source>
        <dbReference type="ARBA" id="ARBA00005290"/>
    </source>
</evidence>
<dbReference type="Proteomes" id="UP001497444">
    <property type="component" value="Chromosome 18"/>
</dbReference>
<dbReference type="EMBL" id="OZ020113">
    <property type="protein sequence ID" value="CAK9266015.1"/>
    <property type="molecule type" value="Genomic_DNA"/>
</dbReference>
<accession>A0ABP0WGM4</accession>
<evidence type="ECO:0000313" key="6">
    <source>
        <dbReference type="EMBL" id="CAK9266015.1"/>
    </source>
</evidence>
<comment type="subcellular location">
    <subcellularLocation>
        <location evidence="5">Cytoplasm</location>
    </subcellularLocation>
    <subcellularLocation>
        <location evidence="5">Nucleus</location>
    </subcellularLocation>
</comment>
<dbReference type="PANTHER" id="PTHR21231">
    <property type="entry name" value="XPA-BINDING PROTEIN 1-RELATED"/>
    <property type="match status" value="1"/>
</dbReference>
<protein>
    <recommendedName>
        <fullName evidence="5">GPN-loop GTPase</fullName>
        <ecNumber evidence="5">3.6.5.-</ecNumber>
    </recommendedName>
</protein>
<gene>
    <name evidence="6" type="ORF">CSSPJE1EN1_LOCUS11493</name>
</gene>
<evidence type="ECO:0000256" key="2">
    <source>
        <dbReference type="ARBA" id="ARBA00022741"/>
    </source>
</evidence>
<keyword evidence="5" id="KW-0963">Cytoplasm</keyword>
<sequence>MNRLVAHVQTACNGGYVLNLDPAVKSLPCTANKDIRNTVNYKNVMKEYPVAVILTYLNLFATKFDEVGKTTQFHCKQRPQFIEKLDQPGSRNNRN</sequence>
<keyword evidence="3 5" id="KW-0378">Hydrolase</keyword>
<name>A0ABP0WGM4_9BRYO</name>
<dbReference type="PANTHER" id="PTHR21231:SF8">
    <property type="entry name" value="GPN-LOOP GTPASE 1"/>
    <property type="match status" value="1"/>
</dbReference>
<proteinExistence type="inferred from homology"/>
<dbReference type="Gene3D" id="3.40.50.300">
    <property type="entry name" value="P-loop containing nucleotide triphosphate hydrolases"/>
    <property type="match status" value="1"/>
</dbReference>
<keyword evidence="7" id="KW-1185">Reference proteome</keyword>
<evidence type="ECO:0000256" key="3">
    <source>
        <dbReference type="ARBA" id="ARBA00022801"/>
    </source>
</evidence>
<comment type="similarity">
    <text evidence="1 5">Belongs to the GPN-loop GTPase family.</text>
</comment>